<dbReference type="STRING" id="1335309.GA0116948_11082"/>
<organism evidence="1 2">
    <name type="scientific">Chitinophaga costaii</name>
    <dbReference type="NCBI Taxonomy" id="1335309"/>
    <lineage>
        <taxon>Bacteria</taxon>
        <taxon>Pseudomonadati</taxon>
        <taxon>Bacteroidota</taxon>
        <taxon>Chitinophagia</taxon>
        <taxon>Chitinophagales</taxon>
        <taxon>Chitinophagaceae</taxon>
        <taxon>Chitinophaga</taxon>
    </lineage>
</organism>
<dbReference type="EMBL" id="FMAR01000010">
    <property type="protein sequence ID" value="SCC48175.1"/>
    <property type="molecule type" value="Genomic_DNA"/>
</dbReference>
<gene>
    <name evidence="1" type="ORF">GA0116948_11082</name>
</gene>
<protein>
    <submittedName>
        <fullName evidence="1">Uncharacterized protein</fullName>
    </submittedName>
</protein>
<sequence>MKPLHQQGNTRRARLLFQLFPQEKKKCLEHMAQLAIAHIGYAQELRARYPYALVSWQIWFYVVFEVREVLHPTRRWRKWFPRQRFRILFRRINVYYAIHAVNSYAKSPQCRNADFKLAVALLFHQ</sequence>
<accession>A0A1C4EXB4</accession>
<proteinExistence type="predicted"/>
<dbReference type="AlphaFoldDB" id="A0A1C4EXB4"/>
<reference evidence="1 2" key="1">
    <citation type="submission" date="2016-08" db="EMBL/GenBank/DDBJ databases">
        <authorList>
            <person name="Seilhamer J.J."/>
        </authorList>
    </citation>
    <scope>NUCLEOTIDE SEQUENCE [LARGE SCALE GENOMIC DNA]</scope>
    <source>
        <strain evidence="1 2">A37T2</strain>
    </source>
</reference>
<name>A0A1C4EXB4_9BACT</name>
<evidence type="ECO:0000313" key="1">
    <source>
        <dbReference type="EMBL" id="SCC48175.1"/>
    </source>
</evidence>
<dbReference type="Proteomes" id="UP000242818">
    <property type="component" value="Unassembled WGS sequence"/>
</dbReference>
<keyword evidence="2" id="KW-1185">Reference proteome</keyword>
<evidence type="ECO:0000313" key="2">
    <source>
        <dbReference type="Proteomes" id="UP000242818"/>
    </source>
</evidence>